<evidence type="ECO:0000256" key="5">
    <source>
        <dbReference type="SAM" id="SignalP"/>
    </source>
</evidence>
<feature type="signal peptide" evidence="5">
    <location>
        <begin position="1"/>
        <end position="21"/>
    </location>
</feature>
<sequence length="386" mass="41680">MHHLSAFAALLSVVGLSFTTATTLPHTPGPYGTSSAQLLLCDESRLDPYAAALNITEKRHVMVSSFYPTGPSNHCAAYNSTYWPAATARFYEQQYAPLGLPNGTISSLKLQFCHAQYHHNAKLHLPVVLFSPGLGGSRLLYSAMAQSLASQGYIVVTIDHPYDANIVEFPDGSTVLAANITTNEQIEAAVDTRVKDVLFVLDQLALTSNKKHLFGPGQWKNTSHDYLAFGHSLGGATAVQAASKDPRLIAAVNLDGRQYGSVATQGSKKPILLVNNPAHENDPTWVSMWNATRETKAWIEIQNVAHQGISDALVIIDALSDVLTPTVFGLAHGLFGTIAGARLQQITTTFVGHFFSYSLSHTGSPLPDIRNGSFTRFPDVRLIGRG</sequence>
<dbReference type="AlphaFoldDB" id="A0A9P4IWQ0"/>
<evidence type="ECO:0000313" key="7">
    <source>
        <dbReference type="Proteomes" id="UP000799439"/>
    </source>
</evidence>
<dbReference type="GO" id="GO:0003847">
    <property type="term" value="F:1-alkyl-2-acetylglycerophosphocholine esterase activity"/>
    <property type="evidence" value="ECO:0007669"/>
    <property type="project" value="UniProtKB-EC"/>
</dbReference>
<dbReference type="Pfam" id="PF03403">
    <property type="entry name" value="PAF-AH_p_II"/>
    <property type="match status" value="2"/>
</dbReference>
<organism evidence="6 7">
    <name type="scientific">Myriangium duriaei CBS 260.36</name>
    <dbReference type="NCBI Taxonomy" id="1168546"/>
    <lineage>
        <taxon>Eukaryota</taxon>
        <taxon>Fungi</taxon>
        <taxon>Dikarya</taxon>
        <taxon>Ascomycota</taxon>
        <taxon>Pezizomycotina</taxon>
        <taxon>Dothideomycetes</taxon>
        <taxon>Dothideomycetidae</taxon>
        <taxon>Myriangiales</taxon>
        <taxon>Myriangiaceae</taxon>
        <taxon>Myriangium</taxon>
    </lineage>
</organism>
<keyword evidence="5" id="KW-0732">Signal</keyword>
<evidence type="ECO:0000256" key="3">
    <source>
        <dbReference type="ARBA" id="ARBA00022963"/>
    </source>
</evidence>
<keyword evidence="3" id="KW-0442">Lipid degradation</keyword>
<comment type="caution">
    <text evidence="6">The sequence shown here is derived from an EMBL/GenBank/DDBJ whole genome shotgun (WGS) entry which is preliminary data.</text>
</comment>
<dbReference type="Proteomes" id="UP000799439">
    <property type="component" value="Unassembled WGS sequence"/>
</dbReference>
<evidence type="ECO:0000313" key="6">
    <source>
        <dbReference type="EMBL" id="KAF2149222.1"/>
    </source>
</evidence>
<keyword evidence="7" id="KW-1185">Reference proteome</keyword>
<name>A0A9P4IWQ0_9PEZI</name>
<keyword evidence="4" id="KW-0443">Lipid metabolism</keyword>
<feature type="chain" id="PRO_5040370194" description="1-alkyl-2-acetylglycerophosphocholine esterase" evidence="5">
    <location>
        <begin position="22"/>
        <end position="386"/>
    </location>
</feature>
<evidence type="ECO:0000256" key="2">
    <source>
        <dbReference type="ARBA" id="ARBA00022801"/>
    </source>
</evidence>
<protein>
    <recommendedName>
        <fullName evidence="1">1-alkyl-2-acetylglycerophosphocholine esterase</fullName>
        <ecNumber evidence="1">3.1.1.47</ecNumber>
    </recommendedName>
</protein>
<accession>A0A9P4IWQ0</accession>
<dbReference type="PANTHER" id="PTHR10272">
    <property type="entry name" value="PLATELET-ACTIVATING FACTOR ACETYLHYDROLASE"/>
    <property type="match status" value="1"/>
</dbReference>
<gene>
    <name evidence="6" type="ORF">K461DRAFT_281573</name>
</gene>
<dbReference type="OrthoDB" id="2363873at2759"/>
<dbReference type="EMBL" id="ML996091">
    <property type="protein sequence ID" value="KAF2149222.1"/>
    <property type="molecule type" value="Genomic_DNA"/>
</dbReference>
<dbReference type="EC" id="3.1.1.47" evidence="1"/>
<dbReference type="SUPFAM" id="SSF53474">
    <property type="entry name" value="alpha/beta-Hydrolases"/>
    <property type="match status" value="1"/>
</dbReference>
<evidence type="ECO:0000256" key="1">
    <source>
        <dbReference type="ARBA" id="ARBA00013201"/>
    </source>
</evidence>
<dbReference type="GO" id="GO:0016042">
    <property type="term" value="P:lipid catabolic process"/>
    <property type="evidence" value="ECO:0007669"/>
    <property type="project" value="UniProtKB-KW"/>
</dbReference>
<evidence type="ECO:0000256" key="4">
    <source>
        <dbReference type="ARBA" id="ARBA00023098"/>
    </source>
</evidence>
<dbReference type="InterPro" id="IPR029058">
    <property type="entry name" value="AB_hydrolase_fold"/>
</dbReference>
<keyword evidence="2" id="KW-0378">Hydrolase</keyword>
<dbReference type="PANTHER" id="PTHR10272:SF14">
    <property type="entry name" value="PAF ACETYLHYDROLASE FAMILY PROTEIN"/>
    <property type="match status" value="1"/>
</dbReference>
<dbReference type="Gene3D" id="3.40.50.1820">
    <property type="entry name" value="alpha/beta hydrolase"/>
    <property type="match status" value="1"/>
</dbReference>
<proteinExistence type="predicted"/>
<reference evidence="6" key="1">
    <citation type="journal article" date="2020" name="Stud. Mycol.">
        <title>101 Dothideomycetes genomes: a test case for predicting lifestyles and emergence of pathogens.</title>
        <authorList>
            <person name="Haridas S."/>
            <person name="Albert R."/>
            <person name="Binder M."/>
            <person name="Bloem J."/>
            <person name="Labutti K."/>
            <person name="Salamov A."/>
            <person name="Andreopoulos B."/>
            <person name="Baker S."/>
            <person name="Barry K."/>
            <person name="Bills G."/>
            <person name="Bluhm B."/>
            <person name="Cannon C."/>
            <person name="Castanera R."/>
            <person name="Culley D."/>
            <person name="Daum C."/>
            <person name="Ezra D."/>
            <person name="Gonzalez J."/>
            <person name="Henrissat B."/>
            <person name="Kuo A."/>
            <person name="Liang C."/>
            <person name="Lipzen A."/>
            <person name="Lutzoni F."/>
            <person name="Magnuson J."/>
            <person name="Mondo S."/>
            <person name="Nolan M."/>
            <person name="Ohm R."/>
            <person name="Pangilinan J."/>
            <person name="Park H.-J."/>
            <person name="Ramirez L."/>
            <person name="Alfaro M."/>
            <person name="Sun H."/>
            <person name="Tritt A."/>
            <person name="Yoshinaga Y."/>
            <person name="Zwiers L.-H."/>
            <person name="Turgeon B."/>
            <person name="Goodwin S."/>
            <person name="Spatafora J."/>
            <person name="Crous P."/>
            <person name="Grigoriev I."/>
        </authorList>
    </citation>
    <scope>NUCLEOTIDE SEQUENCE</scope>
    <source>
        <strain evidence="6">CBS 260.36</strain>
    </source>
</reference>